<dbReference type="AlphaFoldDB" id="A0A0A9BYP8"/>
<organism evidence="1">
    <name type="scientific">Arundo donax</name>
    <name type="common">Giant reed</name>
    <name type="synonym">Donax arundinaceus</name>
    <dbReference type="NCBI Taxonomy" id="35708"/>
    <lineage>
        <taxon>Eukaryota</taxon>
        <taxon>Viridiplantae</taxon>
        <taxon>Streptophyta</taxon>
        <taxon>Embryophyta</taxon>
        <taxon>Tracheophyta</taxon>
        <taxon>Spermatophyta</taxon>
        <taxon>Magnoliopsida</taxon>
        <taxon>Liliopsida</taxon>
        <taxon>Poales</taxon>
        <taxon>Poaceae</taxon>
        <taxon>PACMAD clade</taxon>
        <taxon>Arundinoideae</taxon>
        <taxon>Arundineae</taxon>
        <taxon>Arundo</taxon>
    </lineage>
</organism>
<evidence type="ECO:0000313" key="1">
    <source>
        <dbReference type="EMBL" id="JAD66285.1"/>
    </source>
</evidence>
<accession>A0A0A9BYP8</accession>
<sequence length="41" mass="4983">MSFISLLLQDHLDFCTSYYHFHKNCLKYVQLQLHGQYVSNF</sequence>
<protein>
    <submittedName>
        <fullName evidence="1">Uncharacterized protein</fullName>
    </submittedName>
</protein>
<proteinExistence type="predicted"/>
<name>A0A0A9BYP8_ARUDO</name>
<reference evidence="1" key="1">
    <citation type="submission" date="2014-09" db="EMBL/GenBank/DDBJ databases">
        <authorList>
            <person name="Magalhaes I.L.F."/>
            <person name="Oliveira U."/>
            <person name="Santos F.R."/>
            <person name="Vidigal T.H.D.A."/>
            <person name="Brescovit A.D."/>
            <person name="Santos A.J."/>
        </authorList>
    </citation>
    <scope>NUCLEOTIDE SEQUENCE</scope>
    <source>
        <tissue evidence="1">Shoot tissue taken approximately 20 cm above the soil surface</tissue>
    </source>
</reference>
<dbReference type="EMBL" id="GBRH01231610">
    <property type="protein sequence ID" value="JAD66285.1"/>
    <property type="molecule type" value="Transcribed_RNA"/>
</dbReference>
<reference evidence="1" key="2">
    <citation type="journal article" date="2015" name="Data Brief">
        <title>Shoot transcriptome of the giant reed, Arundo donax.</title>
        <authorList>
            <person name="Barrero R.A."/>
            <person name="Guerrero F.D."/>
            <person name="Moolhuijzen P."/>
            <person name="Goolsby J.A."/>
            <person name="Tidwell J."/>
            <person name="Bellgard S.E."/>
            <person name="Bellgard M.I."/>
        </authorList>
    </citation>
    <scope>NUCLEOTIDE SEQUENCE</scope>
    <source>
        <tissue evidence="1">Shoot tissue taken approximately 20 cm above the soil surface</tissue>
    </source>
</reference>